<dbReference type="CDD" id="cd07153">
    <property type="entry name" value="Fur_like"/>
    <property type="match status" value="1"/>
</dbReference>
<dbReference type="PANTHER" id="PTHR33202">
    <property type="entry name" value="ZINC UPTAKE REGULATION PROTEIN"/>
    <property type="match status" value="1"/>
</dbReference>
<evidence type="ECO:0000256" key="5">
    <source>
        <dbReference type="ARBA" id="ARBA00023125"/>
    </source>
</evidence>
<keyword evidence="8" id="KW-0408">Iron</keyword>
<organism evidence="9 10">
    <name type="scientific">Acetomicrobium hydrogeniformans ATCC BAA-1850</name>
    <dbReference type="NCBI Taxonomy" id="592015"/>
    <lineage>
        <taxon>Bacteria</taxon>
        <taxon>Thermotogati</taxon>
        <taxon>Synergistota</taxon>
        <taxon>Synergistia</taxon>
        <taxon>Synergistales</taxon>
        <taxon>Acetomicrobiaceae</taxon>
        <taxon>Acetomicrobium</taxon>
    </lineage>
</organism>
<dbReference type="InterPro" id="IPR036390">
    <property type="entry name" value="WH_DNA-bd_sf"/>
</dbReference>
<proteinExistence type="inferred from homology"/>
<evidence type="ECO:0000256" key="7">
    <source>
        <dbReference type="PIRSR" id="PIRSR602481-1"/>
    </source>
</evidence>
<evidence type="ECO:0000256" key="3">
    <source>
        <dbReference type="ARBA" id="ARBA00022833"/>
    </source>
</evidence>
<dbReference type="Proteomes" id="UP000005273">
    <property type="component" value="Unassembled WGS sequence"/>
</dbReference>
<evidence type="ECO:0000313" key="9">
    <source>
        <dbReference type="EMBL" id="KRT36003.1"/>
    </source>
</evidence>
<dbReference type="InterPro" id="IPR002481">
    <property type="entry name" value="FUR"/>
</dbReference>
<dbReference type="STRING" id="592015.HMPREF1705_03265"/>
<keyword evidence="2" id="KW-0678">Repressor</keyword>
<evidence type="ECO:0000256" key="2">
    <source>
        <dbReference type="ARBA" id="ARBA00022491"/>
    </source>
</evidence>
<feature type="binding site" evidence="7">
    <location>
        <position position="97"/>
    </location>
    <ligand>
        <name>Zn(2+)</name>
        <dbReference type="ChEBI" id="CHEBI:29105"/>
    </ligand>
</feature>
<dbReference type="GO" id="GO:0003700">
    <property type="term" value="F:DNA-binding transcription factor activity"/>
    <property type="evidence" value="ECO:0007669"/>
    <property type="project" value="InterPro"/>
</dbReference>
<keyword evidence="5" id="KW-0238">DNA-binding</keyword>
<keyword evidence="10" id="KW-1185">Reference proteome</keyword>
<keyword evidence="3 7" id="KW-0862">Zinc</keyword>
<evidence type="ECO:0000256" key="1">
    <source>
        <dbReference type="ARBA" id="ARBA00007957"/>
    </source>
</evidence>
<dbReference type="OrthoDB" id="8659436at2"/>
<protein>
    <submittedName>
        <fullName evidence="9">Transcriptional regulator, Fur family</fullName>
    </submittedName>
</protein>
<feature type="binding site" evidence="7">
    <location>
        <position position="132"/>
    </location>
    <ligand>
        <name>Zn(2+)</name>
        <dbReference type="ChEBI" id="CHEBI:29105"/>
    </ligand>
</feature>
<dbReference type="GO" id="GO:0008270">
    <property type="term" value="F:zinc ion binding"/>
    <property type="evidence" value="ECO:0007669"/>
    <property type="project" value="TreeGrafter"/>
</dbReference>
<dbReference type="PANTHER" id="PTHR33202:SF7">
    <property type="entry name" value="FERRIC UPTAKE REGULATION PROTEIN"/>
    <property type="match status" value="1"/>
</dbReference>
<dbReference type="GO" id="GO:0000976">
    <property type="term" value="F:transcription cis-regulatory region binding"/>
    <property type="evidence" value="ECO:0007669"/>
    <property type="project" value="TreeGrafter"/>
</dbReference>
<dbReference type="SUPFAM" id="SSF46785">
    <property type="entry name" value="Winged helix' DNA-binding domain"/>
    <property type="match status" value="1"/>
</dbReference>
<dbReference type="InterPro" id="IPR036388">
    <property type="entry name" value="WH-like_DNA-bd_sf"/>
</dbReference>
<dbReference type="InterPro" id="IPR043135">
    <property type="entry name" value="Fur_C"/>
</dbReference>
<dbReference type="GO" id="GO:1900376">
    <property type="term" value="P:regulation of secondary metabolite biosynthetic process"/>
    <property type="evidence" value="ECO:0007669"/>
    <property type="project" value="TreeGrafter"/>
</dbReference>
<evidence type="ECO:0000256" key="6">
    <source>
        <dbReference type="ARBA" id="ARBA00023163"/>
    </source>
</evidence>
<evidence type="ECO:0000256" key="8">
    <source>
        <dbReference type="PIRSR" id="PIRSR602481-2"/>
    </source>
</evidence>
<feature type="binding site" evidence="7">
    <location>
        <position position="94"/>
    </location>
    <ligand>
        <name>Zn(2+)</name>
        <dbReference type="ChEBI" id="CHEBI:29105"/>
    </ligand>
</feature>
<dbReference type="eggNOG" id="COG0735">
    <property type="taxonomic scope" value="Bacteria"/>
</dbReference>
<comment type="cofactor">
    <cofactor evidence="8">
        <name>Mn(2+)</name>
        <dbReference type="ChEBI" id="CHEBI:29035"/>
    </cofactor>
    <cofactor evidence="8">
        <name>Fe(2+)</name>
        <dbReference type="ChEBI" id="CHEBI:29033"/>
    </cofactor>
    <text evidence="8">Binds 1 Mn(2+) or Fe(2+) ion per subunit.</text>
</comment>
<dbReference type="AlphaFoldDB" id="A0A0T5XCC1"/>
<dbReference type="RefSeq" id="WP_009201299.1">
    <property type="nucleotide sequence ID" value="NZ_ACJX03000001.1"/>
</dbReference>
<comment type="similarity">
    <text evidence="1">Belongs to the Fur family.</text>
</comment>
<reference evidence="10" key="1">
    <citation type="submission" date="2012-09" db="EMBL/GenBank/DDBJ databases">
        <authorList>
            <person name="Weinstock G."/>
            <person name="Sodergren E."/>
            <person name="Clifton S."/>
            <person name="Fulton L."/>
            <person name="Fulton B."/>
            <person name="Courtney L."/>
            <person name="Fronick C."/>
            <person name="Harrison M."/>
            <person name="Strong C."/>
            <person name="Farmer C."/>
            <person name="Delehaunty K."/>
            <person name="Markovic C."/>
            <person name="Hall O."/>
            <person name="Minx P."/>
            <person name="Tomlinson C."/>
            <person name="Mitreva M."/>
            <person name="Nelson J."/>
            <person name="Hou S."/>
            <person name="Wollam A."/>
            <person name="Pepin K.H."/>
            <person name="Johnson M."/>
            <person name="Bhonagiri V."/>
            <person name="Nash W.E."/>
            <person name="Suruliraj S."/>
            <person name="Warren W."/>
            <person name="Chinwalla A."/>
            <person name="Mardis E.R."/>
            <person name="Wilson R.K."/>
        </authorList>
    </citation>
    <scope>NUCLEOTIDE SEQUENCE [LARGE SCALE GENOMIC DNA]</scope>
    <source>
        <strain evidence="10">OS1</strain>
    </source>
</reference>
<feature type="binding site" evidence="7">
    <location>
        <position position="135"/>
    </location>
    <ligand>
        <name>Zn(2+)</name>
        <dbReference type="ChEBI" id="CHEBI:29105"/>
    </ligand>
</feature>
<evidence type="ECO:0000313" key="10">
    <source>
        <dbReference type="Proteomes" id="UP000005273"/>
    </source>
</evidence>
<accession>A0A0T5XCC1</accession>
<name>A0A0T5XCC1_9BACT</name>
<keyword evidence="4" id="KW-0805">Transcription regulation</keyword>
<dbReference type="Pfam" id="PF01475">
    <property type="entry name" value="FUR"/>
    <property type="match status" value="1"/>
</dbReference>
<sequence length="138" mass="16327">MWNVDEILDKLKTRGYKLTGQRKAIVERLCGRKDHPTAEQLYKELKKDYPTISFATIYSTVQLLEEMGYLQILTIDEKKTHFDPTWAAHAHFFCQKCGRLEDIEMEQEEVDKLKNLSEYRTQSLQVYLYGLCPECNNR</sequence>
<dbReference type="EMBL" id="ACJX03000001">
    <property type="protein sequence ID" value="KRT36003.1"/>
    <property type="molecule type" value="Genomic_DNA"/>
</dbReference>
<comment type="cofactor">
    <cofactor evidence="7">
        <name>Zn(2+)</name>
        <dbReference type="ChEBI" id="CHEBI:29105"/>
    </cofactor>
    <text evidence="7">Binds 1 zinc ion per subunit.</text>
</comment>
<dbReference type="Gene3D" id="3.30.1490.190">
    <property type="match status" value="1"/>
</dbReference>
<gene>
    <name evidence="9" type="ORF">HMPREF1705_03265</name>
</gene>
<feature type="binding site" evidence="8">
    <location>
        <position position="109"/>
    </location>
    <ligand>
        <name>Fe cation</name>
        <dbReference type="ChEBI" id="CHEBI:24875"/>
    </ligand>
</feature>
<dbReference type="Gene3D" id="1.10.10.10">
    <property type="entry name" value="Winged helix-like DNA-binding domain superfamily/Winged helix DNA-binding domain"/>
    <property type="match status" value="1"/>
</dbReference>
<keyword evidence="6" id="KW-0804">Transcription</keyword>
<dbReference type="GO" id="GO:0045892">
    <property type="term" value="P:negative regulation of DNA-templated transcription"/>
    <property type="evidence" value="ECO:0007669"/>
    <property type="project" value="TreeGrafter"/>
</dbReference>
<comment type="caution">
    <text evidence="9">The sequence shown here is derived from an EMBL/GenBank/DDBJ whole genome shotgun (WGS) entry which is preliminary data.</text>
</comment>
<keyword evidence="7" id="KW-0479">Metal-binding</keyword>
<evidence type="ECO:0000256" key="4">
    <source>
        <dbReference type="ARBA" id="ARBA00023015"/>
    </source>
</evidence>